<comment type="catalytic activity">
    <reaction evidence="8 9">
        <text>S-sulfanyl-L-cysteinyl-[protein] + uridine(34) in tRNA + AH2 + ATP = 2-thiouridine(34) in tRNA + L-cysteinyl-[protein] + A + AMP + diphosphate + H(+)</text>
        <dbReference type="Rhea" id="RHEA:47032"/>
        <dbReference type="Rhea" id="RHEA-COMP:10131"/>
        <dbReference type="Rhea" id="RHEA-COMP:11726"/>
        <dbReference type="Rhea" id="RHEA-COMP:11727"/>
        <dbReference type="Rhea" id="RHEA-COMP:11728"/>
        <dbReference type="ChEBI" id="CHEBI:13193"/>
        <dbReference type="ChEBI" id="CHEBI:15378"/>
        <dbReference type="ChEBI" id="CHEBI:17499"/>
        <dbReference type="ChEBI" id="CHEBI:29950"/>
        <dbReference type="ChEBI" id="CHEBI:30616"/>
        <dbReference type="ChEBI" id="CHEBI:33019"/>
        <dbReference type="ChEBI" id="CHEBI:61963"/>
        <dbReference type="ChEBI" id="CHEBI:65315"/>
        <dbReference type="ChEBI" id="CHEBI:87170"/>
        <dbReference type="ChEBI" id="CHEBI:456215"/>
        <dbReference type="EC" id="2.8.1.13"/>
    </reaction>
</comment>
<evidence type="ECO:0000256" key="3">
    <source>
        <dbReference type="ARBA" id="ARBA00022694"/>
    </source>
</evidence>
<feature type="site" description="Interaction with tRNA" evidence="9">
    <location>
        <position position="125"/>
    </location>
</feature>
<comment type="function">
    <text evidence="9">Catalyzes the 2-thiolation of uridine at the wobble position (U34) of tRNA, leading to the formation of s(2)U34.</text>
</comment>
<dbReference type="Gene3D" id="2.30.30.280">
    <property type="entry name" value="Adenine nucleotide alpha hydrolases-like domains"/>
    <property type="match status" value="1"/>
</dbReference>
<dbReference type="Gene3D" id="3.40.50.620">
    <property type="entry name" value="HUPs"/>
    <property type="match status" value="1"/>
</dbReference>
<dbReference type="InterPro" id="IPR014729">
    <property type="entry name" value="Rossmann-like_a/b/a_fold"/>
</dbReference>
<dbReference type="Pfam" id="PF20258">
    <property type="entry name" value="tRNA_Me_trans_C"/>
    <property type="match status" value="1"/>
</dbReference>
<keyword evidence="3 9" id="KW-0819">tRNA processing</keyword>
<keyword evidence="6 9" id="KW-0694">RNA-binding</keyword>
<dbReference type="NCBIfam" id="NF001138">
    <property type="entry name" value="PRK00143.1"/>
    <property type="match status" value="1"/>
</dbReference>
<evidence type="ECO:0000256" key="8">
    <source>
        <dbReference type="ARBA" id="ARBA00051542"/>
    </source>
</evidence>
<keyword evidence="9" id="KW-0963">Cytoplasm</keyword>
<keyword evidence="2 9" id="KW-0808">Transferase</keyword>
<dbReference type="PANTHER" id="PTHR11933:SF5">
    <property type="entry name" value="MITOCHONDRIAL TRNA-SPECIFIC 2-THIOURIDYLASE 1"/>
    <property type="match status" value="1"/>
</dbReference>
<evidence type="ECO:0000256" key="2">
    <source>
        <dbReference type="ARBA" id="ARBA00022679"/>
    </source>
</evidence>
<feature type="binding site" evidence="9">
    <location>
        <position position="124"/>
    </location>
    <ligand>
        <name>ATP</name>
        <dbReference type="ChEBI" id="CHEBI:30616"/>
    </ligand>
</feature>
<evidence type="ECO:0000313" key="12">
    <source>
        <dbReference type="EMBL" id="SCJ90559.1"/>
    </source>
</evidence>
<feature type="domain" description="tRNA-specific 2-thiouridylase MnmA-like C-terminal" evidence="10">
    <location>
        <begin position="286"/>
        <end position="349"/>
    </location>
</feature>
<name>A0A1C6K858_9FIRM</name>
<feature type="domain" description="tRNA-specific 2-thiouridylase MnmA-like central" evidence="11">
    <location>
        <begin position="213"/>
        <end position="267"/>
    </location>
</feature>
<evidence type="ECO:0000256" key="5">
    <source>
        <dbReference type="ARBA" id="ARBA00022840"/>
    </source>
</evidence>
<evidence type="ECO:0000256" key="9">
    <source>
        <dbReference type="HAMAP-Rule" id="MF_00144"/>
    </source>
</evidence>
<accession>A0A1C6K858</accession>
<keyword evidence="5 9" id="KW-0067">ATP-binding</keyword>
<organism evidence="12">
    <name type="scientific">uncultured Anaerotruncus sp</name>
    <dbReference type="NCBI Taxonomy" id="905011"/>
    <lineage>
        <taxon>Bacteria</taxon>
        <taxon>Bacillati</taxon>
        <taxon>Bacillota</taxon>
        <taxon>Clostridia</taxon>
        <taxon>Eubacteriales</taxon>
        <taxon>Oscillospiraceae</taxon>
        <taxon>Anaerotruncus</taxon>
        <taxon>environmental samples</taxon>
    </lineage>
</organism>
<keyword evidence="4 9" id="KW-0547">Nucleotide-binding</keyword>
<evidence type="ECO:0000259" key="10">
    <source>
        <dbReference type="Pfam" id="PF20258"/>
    </source>
</evidence>
<evidence type="ECO:0000256" key="6">
    <source>
        <dbReference type="ARBA" id="ARBA00022884"/>
    </source>
</evidence>
<sequence length="361" mass="39957">MPATDQNTDRTERVLVAMSGGVDSSACVYLLQKAGYQVGGVVFRMSPEHDQAVADARQVAEFFGVPIEVLDLQDVFEKEVIDYFCQSYLAGETPNPCVRCNPTVKFKYLYQLMLDRGYDYIATGHYADIRRQNGHWYFAQADSLQRDQSYMLYRLGQDILSHLLLPLAHYQKSEIRQLVKEAGLPSFSKPDSQENCFISDNDYAGYITRRCGPGKSGYFFGPDGSPVAPHQGILHYTVGQRKGLGIALGRPVFVRRIDPVDGGVYLCESGEEFDRQIALRDVCCADEQDLAAGTRCQVKIRSVARPCPCTIQGEDGQITVVFDTPQRAPAPGQSAVLYRDGLVIGGGIIVAQKQSDQLVNS</sequence>
<dbReference type="CDD" id="cd01998">
    <property type="entry name" value="MnmA_TRMU-like"/>
    <property type="match status" value="1"/>
</dbReference>
<dbReference type="SUPFAM" id="SSF52402">
    <property type="entry name" value="Adenine nucleotide alpha hydrolases-like"/>
    <property type="match status" value="1"/>
</dbReference>
<dbReference type="GO" id="GO:0002143">
    <property type="term" value="P:tRNA wobble position uridine thiolation"/>
    <property type="evidence" value="ECO:0007669"/>
    <property type="project" value="TreeGrafter"/>
</dbReference>
<dbReference type="EC" id="2.8.1.13" evidence="9"/>
<keyword evidence="1 9" id="KW-0820">tRNA-binding</keyword>
<gene>
    <name evidence="9 12" type="primary">mnmA</name>
    <name evidence="12" type="ORF">SAMEA3545359_02736</name>
</gene>
<comment type="caution">
    <text evidence="9">Lacks conserved residue(s) required for the propagation of feature annotation.</text>
</comment>
<keyword evidence="7" id="KW-1015">Disulfide bond</keyword>
<dbReference type="InterPro" id="IPR046885">
    <property type="entry name" value="MnmA-like_C"/>
</dbReference>
<dbReference type="Pfam" id="PF20259">
    <property type="entry name" value="tRNA_Me_trans_M"/>
    <property type="match status" value="1"/>
</dbReference>
<dbReference type="InterPro" id="IPR046884">
    <property type="entry name" value="MnmA-like_central"/>
</dbReference>
<proteinExistence type="inferred from homology"/>
<dbReference type="InterPro" id="IPR004506">
    <property type="entry name" value="MnmA-like"/>
</dbReference>
<feature type="binding site" evidence="9">
    <location>
        <position position="43"/>
    </location>
    <ligand>
        <name>ATP</name>
        <dbReference type="ChEBI" id="CHEBI:30616"/>
    </ligand>
</feature>
<feature type="site" description="Interaction with tRNA" evidence="9">
    <location>
        <position position="333"/>
    </location>
</feature>
<dbReference type="PANTHER" id="PTHR11933">
    <property type="entry name" value="TRNA 5-METHYLAMINOMETHYL-2-THIOURIDYLATE -METHYLTRANSFERASE"/>
    <property type="match status" value="1"/>
</dbReference>
<reference evidence="12" key="1">
    <citation type="submission" date="2015-09" db="EMBL/GenBank/DDBJ databases">
        <authorList>
            <consortium name="Pathogen Informatics"/>
        </authorList>
    </citation>
    <scope>NUCLEOTIDE SEQUENCE</scope>
    <source>
        <strain evidence="12">2789STDY5834896</strain>
    </source>
</reference>
<evidence type="ECO:0000256" key="1">
    <source>
        <dbReference type="ARBA" id="ARBA00022555"/>
    </source>
</evidence>
<dbReference type="GO" id="GO:0005737">
    <property type="term" value="C:cytoplasm"/>
    <property type="evidence" value="ECO:0007669"/>
    <property type="project" value="UniProtKB-SubCell"/>
</dbReference>
<dbReference type="Pfam" id="PF03054">
    <property type="entry name" value="tRNA_Me_trans"/>
    <property type="match status" value="1"/>
</dbReference>
<dbReference type="HAMAP" id="MF_00144">
    <property type="entry name" value="tRNA_thiouridyl_MnmA"/>
    <property type="match status" value="1"/>
</dbReference>
<dbReference type="GO" id="GO:0005524">
    <property type="term" value="F:ATP binding"/>
    <property type="evidence" value="ECO:0007669"/>
    <property type="project" value="UniProtKB-KW"/>
</dbReference>
<dbReference type="GO" id="GO:0000049">
    <property type="term" value="F:tRNA binding"/>
    <property type="evidence" value="ECO:0007669"/>
    <property type="project" value="UniProtKB-KW"/>
</dbReference>
<dbReference type="GO" id="GO:0103016">
    <property type="term" value="F:tRNA-uridine 2-sulfurtransferase activity"/>
    <property type="evidence" value="ECO:0007669"/>
    <property type="project" value="UniProtKB-EC"/>
</dbReference>
<protein>
    <recommendedName>
        <fullName evidence="9">tRNA-specific 2-thiouridylase MnmA</fullName>
        <ecNumber evidence="9">2.8.1.13</ecNumber>
    </recommendedName>
</protein>
<dbReference type="NCBIfam" id="TIGR00420">
    <property type="entry name" value="trmU"/>
    <property type="match status" value="1"/>
</dbReference>
<evidence type="ECO:0000256" key="4">
    <source>
        <dbReference type="ARBA" id="ARBA00022741"/>
    </source>
</evidence>
<dbReference type="AlphaFoldDB" id="A0A1C6K858"/>
<evidence type="ECO:0000256" key="7">
    <source>
        <dbReference type="ARBA" id="ARBA00023157"/>
    </source>
</evidence>
<feature type="active site" description="Cysteine persulfide intermediate" evidence="9">
    <location>
        <position position="196"/>
    </location>
</feature>
<evidence type="ECO:0000259" key="11">
    <source>
        <dbReference type="Pfam" id="PF20259"/>
    </source>
</evidence>
<feature type="region of interest" description="Interaction with tRNA" evidence="9">
    <location>
        <begin position="146"/>
        <end position="148"/>
    </location>
</feature>
<feature type="active site" description="Nucleophile" evidence="9">
    <location>
        <position position="100"/>
    </location>
</feature>
<feature type="binding site" evidence="9">
    <location>
        <begin position="17"/>
        <end position="24"/>
    </location>
    <ligand>
        <name>ATP</name>
        <dbReference type="ChEBI" id="CHEBI:30616"/>
    </ligand>
</feature>
<comment type="subcellular location">
    <subcellularLocation>
        <location evidence="9">Cytoplasm</location>
    </subcellularLocation>
</comment>
<dbReference type="EMBL" id="FMHG01000004">
    <property type="protein sequence ID" value="SCJ90559.1"/>
    <property type="molecule type" value="Genomic_DNA"/>
</dbReference>
<comment type="similarity">
    <text evidence="9">Belongs to the MnmA/TRMU family.</text>
</comment>
<dbReference type="InterPro" id="IPR023382">
    <property type="entry name" value="MnmA-like_central_sf"/>
</dbReference>
<dbReference type="Gene3D" id="2.40.30.10">
    <property type="entry name" value="Translation factors"/>
    <property type="match status" value="1"/>
</dbReference>